<keyword evidence="5 10" id="KW-0255">Endonuclease</keyword>
<gene>
    <name evidence="14" type="primary">nucA</name>
    <name evidence="14" type="ORF">WG78_21305</name>
</gene>
<dbReference type="AlphaFoldDB" id="A0A0N1JRA0"/>
<evidence type="ECO:0000259" key="12">
    <source>
        <dbReference type="SMART" id="SM00477"/>
    </source>
</evidence>
<dbReference type="EC" id="3.1.30.-" evidence="10"/>
<dbReference type="InterPro" id="IPR018524">
    <property type="entry name" value="DNA/RNA_endonuclease_AS"/>
</dbReference>
<organism evidence="14 15">
    <name type="scientific">Amantichitinum ursilacus</name>
    <dbReference type="NCBI Taxonomy" id="857265"/>
    <lineage>
        <taxon>Bacteria</taxon>
        <taxon>Pseudomonadati</taxon>
        <taxon>Pseudomonadota</taxon>
        <taxon>Betaproteobacteria</taxon>
        <taxon>Neisseriales</taxon>
        <taxon>Chitinibacteraceae</taxon>
        <taxon>Amantichitinum</taxon>
    </lineage>
</organism>
<keyword evidence="11" id="KW-0732">Signal</keyword>
<keyword evidence="3 10" id="KW-0540">Nuclease</keyword>
<evidence type="ECO:0000313" key="15">
    <source>
        <dbReference type="Proteomes" id="UP000037939"/>
    </source>
</evidence>
<keyword evidence="4 9" id="KW-0479">Metal-binding</keyword>
<dbReference type="Pfam" id="PF01223">
    <property type="entry name" value="Endonuclease_NS"/>
    <property type="match status" value="1"/>
</dbReference>
<feature type="signal peptide" evidence="11">
    <location>
        <begin position="1"/>
        <end position="25"/>
    </location>
</feature>
<evidence type="ECO:0000256" key="11">
    <source>
        <dbReference type="SAM" id="SignalP"/>
    </source>
</evidence>
<dbReference type="SMART" id="SM00892">
    <property type="entry name" value="Endonuclease_NS"/>
    <property type="match status" value="1"/>
</dbReference>
<evidence type="ECO:0000256" key="7">
    <source>
        <dbReference type="ARBA" id="ARBA00022842"/>
    </source>
</evidence>
<keyword evidence="15" id="KW-1185">Reference proteome</keyword>
<evidence type="ECO:0000256" key="5">
    <source>
        <dbReference type="ARBA" id="ARBA00022759"/>
    </source>
</evidence>
<dbReference type="InterPro" id="IPR044929">
    <property type="entry name" value="DNA/RNA_non-sp_Endonuclease_sf"/>
</dbReference>
<dbReference type="PATRIC" id="fig|857265.3.peg.4360"/>
<evidence type="ECO:0000256" key="6">
    <source>
        <dbReference type="ARBA" id="ARBA00022801"/>
    </source>
</evidence>
<dbReference type="SMART" id="SM00477">
    <property type="entry name" value="NUC"/>
    <property type="match status" value="1"/>
</dbReference>
<dbReference type="PROSITE" id="PS01070">
    <property type="entry name" value="NUCLEASE_NON_SPEC"/>
    <property type="match status" value="1"/>
</dbReference>
<dbReference type="GO" id="GO:0003676">
    <property type="term" value="F:nucleic acid binding"/>
    <property type="evidence" value="ECO:0007669"/>
    <property type="project" value="InterPro"/>
</dbReference>
<sequence length="301" mass="32779">MRTLFHRIAAPLLAALCLSAPQTWAAATQCPAMFAQGAAPDVLQANIAQKTRPLCFESYSVLYSGIALAPLWSAEHLTRANLVKAHALTRVDHFHEEPLLKDMPHATLADFSRSGFDRGHMSPNGDMPDTTAQFQSFSLANMVAQSPPNNRGVWAGIEAAARDIASKDGEAYVVTGPIFEGSSLQKLKGHVLVPTFLFKAIYSPQRQLAGAWIVPNAPGSDYKVVTLAQLSQRAHIDPFPTLGAAIKAKAWALPAPTESHHVSVSNAKTNKVQPDQSTDQSLTDWFQYELMRMLKQINKAL</sequence>
<evidence type="ECO:0000256" key="8">
    <source>
        <dbReference type="PIRSR" id="PIRSR640255-1"/>
    </source>
</evidence>
<comment type="cofactor">
    <cofactor evidence="1 10">
        <name>Mg(2+)</name>
        <dbReference type="ChEBI" id="CHEBI:18420"/>
    </cofactor>
</comment>
<feature type="binding site" evidence="9">
    <location>
        <position position="150"/>
    </location>
    <ligand>
        <name>Mg(2+)</name>
        <dbReference type="ChEBI" id="CHEBI:18420"/>
        <note>catalytic</note>
    </ligand>
</feature>
<evidence type="ECO:0000256" key="10">
    <source>
        <dbReference type="RuleBase" id="RU366055"/>
    </source>
</evidence>
<feature type="chain" id="PRO_5005875079" description="Endonuclease" evidence="11">
    <location>
        <begin position="26"/>
        <end position="301"/>
    </location>
</feature>
<dbReference type="InterPro" id="IPR040255">
    <property type="entry name" value="Non-specific_endonuclease"/>
</dbReference>
<keyword evidence="6 10" id="KW-0378">Hydrolase</keyword>
<protein>
    <recommendedName>
        <fullName evidence="10">Endonuclease</fullName>
        <ecNumber evidence="10">3.1.30.-</ecNumber>
    </recommendedName>
</protein>
<feature type="domain" description="ENPP1-3/EXOG-like endonuclease/phosphodiesterase" evidence="12">
    <location>
        <begin position="56"/>
        <end position="245"/>
    </location>
</feature>
<name>A0A0N1JRA0_9NEIS</name>
<dbReference type="GO" id="GO:0046872">
    <property type="term" value="F:metal ion binding"/>
    <property type="evidence" value="ECO:0007669"/>
    <property type="project" value="UniProtKB-KW"/>
</dbReference>
<dbReference type="InterPro" id="IPR020821">
    <property type="entry name" value="ENPP1-3/EXOG-like_nuc-like"/>
</dbReference>
<dbReference type="SUPFAM" id="SSF54060">
    <property type="entry name" value="His-Me finger endonucleases"/>
    <property type="match status" value="1"/>
</dbReference>
<feature type="active site" description="Proton acceptor" evidence="8">
    <location>
        <position position="120"/>
    </location>
</feature>
<evidence type="ECO:0000313" key="14">
    <source>
        <dbReference type="EMBL" id="KPC49099.1"/>
    </source>
</evidence>
<evidence type="ECO:0000256" key="1">
    <source>
        <dbReference type="ARBA" id="ARBA00001946"/>
    </source>
</evidence>
<dbReference type="Gene3D" id="3.40.570.10">
    <property type="entry name" value="Extracellular Endonuclease, subunit A"/>
    <property type="match status" value="1"/>
</dbReference>
<evidence type="ECO:0000256" key="4">
    <source>
        <dbReference type="ARBA" id="ARBA00022723"/>
    </source>
</evidence>
<dbReference type="GO" id="GO:0004519">
    <property type="term" value="F:endonuclease activity"/>
    <property type="evidence" value="ECO:0007669"/>
    <property type="project" value="UniProtKB-UniRule"/>
</dbReference>
<evidence type="ECO:0000256" key="2">
    <source>
        <dbReference type="ARBA" id="ARBA00010052"/>
    </source>
</evidence>
<proteinExistence type="inferred from homology"/>
<evidence type="ECO:0000256" key="3">
    <source>
        <dbReference type="ARBA" id="ARBA00022722"/>
    </source>
</evidence>
<dbReference type="GO" id="GO:0016787">
    <property type="term" value="F:hydrolase activity"/>
    <property type="evidence" value="ECO:0007669"/>
    <property type="project" value="UniProtKB-KW"/>
</dbReference>
<dbReference type="PANTHER" id="PTHR13966">
    <property type="entry name" value="ENDONUCLEASE RELATED"/>
    <property type="match status" value="1"/>
</dbReference>
<accession>A0A0N1JRA0</accession>
<comment type="caution">
    <text evidence="14">The sequence shown here is derived from an EMBL/GenBank/DDBJ whole genome shotgun (WGS) entry which is preliminary data.</text>
</comment>
<dbReference type="InterPro" id="IPR001604">
    <property type="entry name" value="Endo_G_ENPP1-like_dom"/>
</dbReference>
<reference evidence="14 15" key="1">
    <citation type="submission" date="2015-07" db="EMBL/GenBank/DDBJ databases">
        <title>Draft genome sequence of the Amantichitinum ursilacus IGB-41, a new chitin-degrading bacterium.</title>
        <authorList>
            <person name="Kirstahler P."/>
            <person name="Guenther M."/>
            <person name="Grumaz C."/>
            <person name="Rupp S."/>
            <person name="Zibek S."/>
            <person name="Sohn K."/>
        </authorList>
    </citation>
    <scope>NUCLEOTIDE SEQUENCE [LARGE SCALE GENOMIC DNA]</scope>
    <source>
        <strain evidence="14 15">IGB-41</strain>
    </source>
</reference>
<dbReference type="STRING" id="857265.WG78_21305"/>
<dbReference type="OrthoDB" id="9811262at2"/>
<dbReference type="EMBL" id="LAQT01000038">
    <property type="protein sequence ID" value="KPC49099.1"/>
    <property type="molecule type" value="Genomic_DNA"/>
</dbReference>
<keyword evidence="7" id="KW-0460">Magnesium</keyword>
<dbReference type="RefSeq" id="WP_053939832.1">
    <property type="nucleotide sequence ID" value="NZ_LAQT01000038.1"/>
</dbReference>
<dbReference type="Proteomes" id="UP000037939">
    <property type="component" value="Unassembled WGS sequence"/>
</dbReference>
<dbReference type="PANTHER" id="PTHR13966:SF5">
    <property type="entry name" value="ENDONUCLEASE G, MITOCHONDRIAL"/>
    <property type="match status" value="1"/>
</dbReference>
<dbReference type="InterPro" id="IPR044925">
    <property type="entry name" value="His-Me_finger_sf"/>
</dbReference>
<comment type="similarity">
    <text evidence="2 10">Belongs to the DNA/RNA non-specific endonuclease family.</text>
</comment>
<evidence type="ECO:0000259" key="13">
    <source>
        <dbReference type="SMART" id="SM00892"/>
    </source>
</evidence>
<evidence type="ECO:0000256" key="9">
    <source>
        <dbReference type="PIRSR" id="PIRSR640255-2"/>
    </source>
</evidence>
<feature type="domain" description="DNA/RNA non-specific endonuclease/pyrophosphatase/phosphodiesterase" evidence="13">
    <location>
        <begin position="55"/>
        <end position="245"/>
    </location>
</feature>